<evidence type="ECO:0000259" key="1">
    <source>
        <dbReference type="PROSITE" id="PS51677"/>
    </source>
</evidence>
<dbReference type="KEGG" id="mri:Mal4_03830"/>
<name>A0A517Z0U6_9PLAN</name>
<protein>
    <submittedName>
        <fullName evidence="2">Peptidoglycan deacetylase</fullName>
        <ecNumber evidence="2">3.5.1.-</ecNumber>
    </submittedName>
</protein>
<gene>
    <name evidence="2" type="primary">pgdA</name>
    <name evidence="2" type="ORF">Mal4_03830</name>
</gene>
<dbReference type="GO" id="GO:0016810">
    <property type="term" value="F:hydrolase activity, acting on carbon-nitrogen (but not peptide) bonds"/>
    <property type="evidence" value="ECO:0007669"/>
    <property type="project" value="InterPro"/>
</dbReference>
<dbReference type="RefSeq" id="WP_197444010.1">
    <property type="nucleotide sequence ID" value="NZ_CP036275.1"/>
</dbReference>
<evidence type="ECO:0000313" key="2">
    <source>
        <dbReference type="EMBL" id="QDU36100.1"/>
    </source>
</evidence>
<dbReference type="GO" id="GO:0005975">
    <property type="term" value="P:carbohydrate metabolic process"/>
    <property type="evidence" value="ECO:0007669"/>
    <property type="project" value="InterPro"/>
</dbReference>
<dbReference type="InterPro" id="IPR011330">
    <property type="entry name" value="Glyco_hydro/deAcase_b/a-brl"/>
</dbReference>
<dbReference type="EC" id="3.5.1.-" evidence="2"/>
<organism evidence="2 3">
    <name type="scientific">Maioricimonas rarisocia</name>
    <dbReference type="NCBI Taxonomy" id="2528026"/>
    <lineage>
        <taxon>Bacteria</taxon>
        <taxon>Pseudomonadati</taxon>
        <taxon>Planctomycetota</taxon>
        <taxon>Planctomycetia</taxon>
        <taxon>Planctomycetales</taxon>
        <taxon>Planctomycetaceae</taxon>
        <taxon>Maioricimonas</taxon>
    </lineage>
</organism>
<proteinExistence type="predicted"/>
<evidence type="ECO:0000313" key="3">
    <source>
        <dbReference type="Proteomes" id="UP000320496"/>
    </source>
</evidence>
<dbReference type="PANTHER" id="PTHR47561">
    <property type="entry name" value="POLYSACCHARIDE DEACETYLASE FAMILY PROTEIN (AFU_ORTHOLOGUE AFUA_6G05030)"/>
    <property type="match status" value="1"/>
</dbReference>
<dbReference type="InterPro" id="IPR045235">
    <property type="entry name" value="PuuE_HpPgdA-like"/>
</dbReference>
<dbReference type="InterPro" id="IPR002509">
    <property type="entry name" value="NODB_dom"/>
</dbReference>
<dbReference type="CDD" id="cd10941">
    <property type="entry name" value="CE4_PuuE_HpPgdA_like_2"/>
    <property type="match status" value="1"/>
</dbReference>
<dbReference type="Gene3D" id="3.20.20.370">
    <property type="entry name" value="Glycoside hydrolase/deacetylase"/>
    <property type="match status" value="1"/>
</dbReference>
<dbReference type="Proteomes" id="UP000320496">
    <property type="component" value="Chromosome"/>
</dbReference>
<dbReference type="Pfam" id="PF11959">
    <property type="entry name" value="DUF3473"/>
    <property type="match status" value="1"/>
</dbReference>
<dbReference type="PANTHER" id="PTHR47561:SF1">
    <property type="entry name" value="POLYSACCHARIDE DEACETYLASE FAMILY PROTEIN (AFU_ORTHOLOGUE AFUA_6G05030)"/>
    <property type="match status" value="1"/>
</dbReference>
<dbReference type="Pfam" id="PF01522">
    <property type="entry name" value="Polysacc_deac_1"/>
    <property type="match status" value="1"/>
</dbReference>
<dbReference type="InterPro" id="IPR014344">
    <property type="entry name" value="XrtA_polysacc_deacetyl"/>
</dbReference>
<feature type="domain" description="NodB homology" evidence="1">
    <location>
        <begin position="13"/>
        <end position="283"/>
    </location>
</feature>
<dbReference type="SUPFAM" id="SSF88713">
    <property type="entry name" value="Glycoside hydrolase/deacetylase"/>
    <property type="match status" value="1"/>
</dbReference>
<keyword evidence="2" id="KW-0378">Hydrolase</keyword>
<dbReference type="AlphaFoldDB" id="A0A517Z0U6"/>
<dbReference type="NCBIfam" id="TIGR03006">
    <property type="entry name" value="pepcterm_polyde"/>
    <property type="match status" value="1"/>
</dbReference>
<dbReference type="EMBL" id="CP036275">
    <property type="protein sequence ID" value="QDU36100.1"/>
    <property type="molecule type" value="Genomic_DNA"/>
</dbReference>
<sequence length="283" mass="32160">MLHALTIDVEDWPQSSLNHDLPITERSVHNTRMMLEIFRRHETHGTFFILGLLAEKFPEVVREIAADGHEIGSHGYSHKAVFQIGPDAFRDELKRSVGLLEDITGQAVRGYRAPDFSVTEESLWALDILAEEGLEYDSSIFPVRMRRYGIDDVPRHMYRLDNGLIEIPMSTVVMGGRRWPVAGGGYLRLLPWALTQRAIRRLESEQIPTIVYLHPYEVDPTELSEIEWPVPLKTRLTQGLNRRHIAGRLDRMLSQFRFGSVAEVLEESPPVPLTTLSSSVVAG</sequence>
<accession>A0A517Z0U6</accession>
<dbReference type="InterPro" id="IPR022560">
    <property type="entry name" value="DUF3473"/>
</dbReference>
<reference evidence="2 3" key="1">
    <citation type="submission" date="2019-02" db="EMBL/GenBank/DDBJ databases">
        <title>Deep-cultivation of Planctomycetes and their phenomic and genomic characterization uncovers novel biology.</title>
        <authorList>
            <person name="Wiegand S."/>
            <person name="Jogler M."/>
            <person name="Boedeker C."/>
            <person name="Pinto D."/>
            <person name="Vollmers J."/>
            <person name="Rivas-Marin E."/>
            <person name="Kohn T."/>
            <person name="Peeters S.H."/>
            <person name="Heuer A."/>
            <person name="Rast P."/>
            <person name="Oberbeckmann S."/>
            <person name="Bunk B."/>
            <person name="Jeske O."/>
            <person name="Meyerdierks A."/>
            <person name="Storesund J.E."/>
            <person name="Kallscheuer N."/>
            <person name="Luecker S."/>
            <person name="Lage O.M."/>
            <person name="Pohl T."/>
            <person name="Merkel B.J."/>
            <person name="Hornburger P."/>
            <person name="Mueller R.-W."/>
            <person name="Bruemmer F."/>
            <person name="Labrenz M."/>
            <person name="Spormann A.M."/>
            <person name="Op den Camp H."/>
            <person name="Overmann J."/>
            <person name="Amann R."/>
            <person name="Jetten M.S.M."/>
            <person name="Mascher T."/>
            <person name="Medema M.H."/>
            <person name="Devos D.P."/>
            <person name="Kaster A.-K."/>
            <person name="Ovreas L."/>
            <person name="Rohde M."/>
            <person name="Galperin M.Y."/>
            <person name="Jogler C."/>
        </authorList>
    </citation>
    <scope>NUCLEOTIDE SEQUENCE [LARGE SCALE GENOMIC DNA]</scope>
    <source>
        <strain evidence="2 3">Mal4</strain>
    </source>
</reference>
<dbReference type="PROSITE" id="PS51677">
    <property type="entry name" value="NODB"/>
    <property type="match status" value="1"/>
</dbReference>
<keyword evidence="3" id="KW-1185">Reference proteome</keyword>